<dbReference type="Proteomes" id="UP000190961">
    <property type="component" value="Unassembled WGS sequence"/>
</dbReference>
<dbReference type="STRING" id="688867.SAMN05660236_2835"/>
<organism evidence="1 2">
    <name type="scientific">Ohtaekwangia koreensis</name>
    <dbReference type="NCBI Taxonomy" id="688867"/>
    <lineage>
        <taxon>Bacteria</taxon>
        <taxon>Pseudomonadati</taxon>
        <taxon>Bacteroidota</taxon>
        <taxon>Cytophagia</taxon>
        <taxon>Cytophagales</taxon>
        <taxon>Fulvivirgaceae</taxon>
        <taxon>Ohtaekwangia</taxon>
    </lineage>
</organism>
<gene>
    <name evidence="1" type="ORF">SAMN05660236_2835</name>
</gene>
<dbReference type="AlphaFoldDB" id="A0A1T5LBC2"/>
<name>A0A1T5LBC2_9BACT</name>
<reference evidence="1 2" key="1">
    <citation type="submission" date="2017-02" db="EMBL/GenBank/DDBJ databases">
        <authorList>
            <person name="Peterson S.W."/>
        </authorList>
    </citation>
    <scope>NUCLEOTIDE SEQUENCE [LARGE SCALE GENOMIC DNA]</scope>
    <source>
        <strain evidence="1 2">DSM 25262</strain>
    </source>
</reference>
<keyword evidence="2" id="KW-1185">Reference proteome</keyword>
<dbReference type="EMBL" id="FUZU01000002">
    <property type="protein sequence ID" value="SKC72949.1"/>
    <property type="molecule type" value="Genomic_DNA"/>
</dbReference>
<accession>A0A1T5LBC2</accession>
<evidence type="ECO:0000313" key="1">
    <source>
        <dbReference type="EMBL" id="SKC72949.1"/>
    </source>
</evidence>
<sequence length="322" mass="37822">MKKGSNTYFKTFSKSNLPSKRNSFNPFHVYTKRNLFVLFVLTGLTLAGCDFIKMKKDSSGSDEDRQPIARVDNTYLYKDELEGIIAPGTTKRDSTTRVEAYINSWIRKQLLIQEATRKIDINEADVERKILDYRYSIIAYEYQNYYVKQHLDTIISNAEVEKYYKGNIDNFLLKQNIVQATFIKVPKNAPRTARIKELIFSKREKDEKELKSYCLSFSSAYHISDSSWMIFDDLVRNSPLVEIPNKIQFLKSNPYYETSDDGYLYFLKVDQYRISDNVSPLEFVKDDIRNIILNKRKVELADKLEDEVYNNGADQKEFEIFK</sequence>
<protein>
    <recommendedName>
        <fullName evidence="3">Peptidyl-prolyl cis-trans isomerase</fullName>
    </recommendedName>
</protein>
<proteinExistence type="predicted"/>
<evidence type="ECO:0000313" key="2">
    <source>
        <dbReference type="Proteomes" id="UP000190961"/>
    </source>
</evidence>
<evidence type="ECO:0008006" key="3">
    <source>
        <dbReference type="Google" id="ProtNLM"/>
    </source>
</evidence>